<evidence type="ECO:0000256" key="2">
    <source>
        <dbReference type="ARBA" id="ARBA00023125"/>
    </source>
</evidence>
<name>A0ABP8CX34_9ACTN</name>
<evidence type="ECO:0000259" key="4">
    <source>
        <dbReference type="PROSITE" id="PS51118"/>
    </source>
</evidence>
<accession>A0ABP8CX34</accession>
<dbReference type="InterPro" id="IPR036390">
    <property type="entry name" value="WH_DNA-bd_sf"/>
</dbReference>
<dbReference type="RefSeq" id="WP_345121249.1">
    <property type="nucleotide sequence ID" value="NZ_BAABAT010000002.1"/>
</dbReference>
<evidence type="ECO:0000256" key="3">
    <source>
        <dbReference type="ARBA" id="ARBA00023163"/>
    </source>
</evidence>
<comment type="caution">
    <text evidence="5">The sequence shown here is derived from an EMBL/GenBank/DDBJ whole genome shotgun (WGS) entry which is preliminary data.</text>
</comment>
<dbReference type="InterPro" id="IPR002577">
    <property type="entry name" value="HTH_HxlR"/>
</dbReference>
<evidence type="ECO:0000313" key="6">
    <source>
        <dbReference type="Proteomes" id="UP001500620"/>
    </source>
</evidence>
<organism evidence="5 6">
    <name type="scientific">Dactylosporangium darangshiense</name>
    <dbReference type="NCBI Taxonomy" id="579108"/>
    <lineage>
        <taxon>Bacteria</taxon>
        <taxon>Bacillati</taxon>
        <taxon>Actinomycetota</taxon>
        <taxon>Actinomycetes</taxon>
        <taxon>Micromonosporales</taxon>
        <taxon>Micromonosporaceae</taxon>
        <taxon>Dactylosporangium</taxon>
    </lineage>
</organism>
<dbReference type="Proteomes" id="UP001500620">
    <property type="component" value="Unassembled WGS sequence"/>
</dbReference>
<dbReference type="Pfam" id="PF01638">
    <property type="entry name" value="HxlR"/>
    <property type="match status" value="1"/>
</dbReference>
<dbReference type="PROSITE" id="PS51118">
    <property type="entry name" value="HTH_HXLR"/>
    <property type="match status" value="1"/>
</dbReference>
<dbReference type="EMBL" id="BAABAT010000002">
    <property type="protein sequence ID" value="GAA4244476.1"/>
    <property type="molecule type" value="Genomic_DNA"/>
</dbReference>
<feature type="domain" description="HTH hxlR-type" evidence="4">
    <location>
        <begin position="22"/>
        <end position="120"/>
    </location>
</feature>
<reference evidence="6" key="1">
    <citation type="journal article" date="2019" name="Int. J. Syst. Evol. Microbiol.">
        <title>The Global Catalogue of Microorganisms (GCM) 10K type strain sequencing project: providing services to taxonomists for standard genome sequencing and annotation.</title>
        <authorList>
            <consortium name="The Broad Institute Genomics Platform"/>
            <consortium name="The Broad Institute Genome Sequencing Center for Infectious Disease"/>
            <person name="Wu L."/>
            <person name="Ma J."/>
        </authorList>
    </citation>
    <scope>NUCLEOTIDE SEQUENCE [LARGE SCALE GENOMIC DNA]</scope>
    <source>
        <strain evidence="6">JCM 17441</strain>
    </source>
</reference>
<keyword evidence="1" id="KW-0805">Transcription regulation</keyword>
<proteinExistence type="predicted"/>
<evidence type="ECO:0000256" key="1">
    <source>
        <dbReference type="ARBA" id="ARBA00023015"/>
    </source>
</evidence>
<dbReference type="PANTHER" id="PTHR33204:SF39">
    <property type="entry name" value="TRANSCRIPTIONAL REGULATORY PROTEIN"/>
    <property type="match status" value="1"/>
</dbReference>
<protein>
    <recommendedName>
        <fullName evidence="4">HTH hxlR-type domain-containing protein</fullName>
    </recommendedName>
</protein>
<gene>
    <name evidence="5" type="ORF">GCM10022255_007670</name>
</gene>
<evidence type="ECO:0000313" key="5">
    <source>
        <dbReference type="EMBL" id="GAA4244476.1"/>
    </source>
</evidence>
<keyword evidence="2" id="KW-0238">DNA-binding</keyword>
<dbReference type="SUPFAM" id="SSF46785">
    <property type="entry name" value="Winged helix' DNA-binding domain"/>
    <property type="match status" value="1"/>
</dbReference>
<dbReference type="Gene3D" id="1.10.10.10">
    <property type="entry name" value="Winged helix-like DNA-binding domain superfamily/Winged helix DNA-binding domain"/>
    <property type="match status" value="1"/>
</dbReference>
<sequence length="123" mass="13504">MSTDAARASKGTFVTVAEHEACPVTRLLRRVGDKWSPVVIRLLATGAHGFNELDRSIEGISRRMLTRTLRGLQDEGFVSRTVRGGKAMRVEYALTELGASLRDQLAALGGWAATHQTSRPEQR</sequence>
<dbReference type="PANTHER" id="PTHR33204">
    <property type="entry name" value="TRANSCRIPTIONAL REGULATOR, MARR FAMILY"/>
    <property type="match status" value="1"/>
</dbReference>
<dbReference type="InterPro" id="IPR036388">
    <property type="entry name" value="WH-like_DNA-bd_sf"/>
</dbReference>
<keyword evidence="3" id="KW-0804">Transcription</keyword>
<keyword evidence="6" id="KW-1185">Reference proteome</keyword>